<evidence type="ECO:0000313" key="2">
    <source>
        <dbReference type="Proteomes" id="UP000514509"/>
    </source>
</evidence>
<protein>
    <submittedName>
        <fullName evidence="1">Grasp-with-spasm system ATP-grasp peptide maturase</fullName>
    </submittedName>
</protein>
<sequence>MICIFSTSLDQSTTEVIRWLHYLGKKDVIRVNYNDRNIRICLDITEGQFSFKWNEKLVYLNDIEAVWYRKGKNWLCDQFFSVTVEDRASFTSYFNNKLKNEEARLTEYLHYIIENTVPALGSSTKGNLNKLVVLAMAKATGLLIPDFYITNYREGVEKVFRQLPDLITKSMSDGLYLFDTIEKSTGYFSYTEKLNKNGTTLLPEQISPSFLQKNIHKKYEVRVFFLENTCYSMAILSQNDEQTKTDYRKYNEKKPNRYVPYKLPRELDQKIKLLFKKLDLNTGSVDLMIDQQDNAYFLEINPVGQFGMLSDPCNYFLEKQVALHLLHHARTRTN</sequence>
<keyword evidence="2" id="KW-1185">Reference proteome</keyword>
<dbReference type="RefSeq" id="WP_182415380.1">
    <property type="nucleotide sequence ID" value="NZ_CP055153.1"/>
</dbReference>
<accession>A0A7L7L5U6</accession>
<dbReference type="AlphaFoldDB" id="A0A7L7L5U6"/>
<name>A0A7L7L5U6_9BACT</name>
<evidence type="ECO:0000313" key="1">
    <source>
        <dbReference type="EMBL" id="QMU28192.1"/>
    </source>
</evidence>
<proteinExistence type="predicted"/>
<organism evidence="1 2">
    <name type="scientific">Adhaeribacter radiodurans</name>
    <dbReference type="NCBI Taxonomy" id="2745197"/>
    <lineage>
        <taxon>Bacteria</taxon>
        <taxon>Pseudomonadati</taxon>
        <taxon>Bacteroidota</taxon>
        <taxon>Cytophagia</taxon>
        <taxon>Cytophagales</taxon>
        <taxon>Hymenobacteraceae</taxon>
        <taxon>Adhaeribacter</taxon>
    </lineage>
</organism>
<dbReference type="Gene3D" id="3.30.470.20">
    <property type="entry name" value="ATP-grasp fold, B domain"/>
    <property type="match status" value="1"/>
</dbReference>
<dbReference type="NCBIfam" id="TIGR04192">
    <property type="entry name" value="GRASP_w_spasm"/>
    <property type="match status" value="1"/>
</dbReference>
<gene>
    <name evidence="1" type="primary">gwsG</name>
    <name evidence="1" type="ORF">HUW48_09135</name>
</gene>
<dbReference type="SUPFAM" id="SSF56059">
    <property type="entry name" value="Glutathione synthetase ATP-binding domain-like"/>
    <property type="match status" value="1"/>
</dbReference>
<reference evidence="1 2" key="1">
    <citation type="submission" date="2020-08" db="EMBL/GenBank/DDBJ databases">
        <title>Adhaeribacter dokdonensis sp. nov., isolated from the rhizosphere of Elymus tsukushiensis, a plant native to the Dokdo Islands, Republic of Korea.</title>
        <authorList>
            <person name="Ghim S.Y."/>
        </authorList>
    </citation>
    <scope>NUCLEOTIDE SEQUENCE [LARGE SCALE GENOMIC DNA]</scope>
    <source>
        <strain evidence="1 2">KUDC8001</strain>
    </source>
</reference>
<dbReference type="InterPro" id="IPR026455">
    <property type="entry name" value="GRASP_w_spasm"/>
</dbReference>
<dbReference type="Proteomes" id="UP000514509">
    <property type="component" value="Chromosome"/>
</dbReference>
<dbReference type="KEGG" id="add:HUW48_09135"/>
<dbReference type="EMBL" id="CP055153">
    <property type="protein sequence ID" value="QMU28192.1"/>
    <property type="molecule type" value="Genomic_DNA"/>
</dbReference>